<feature type="compositionally biased region" description="Basic and acidic residues" evidence="1">
    <location>
        <begin position="200"/>
        <end position="209"/>
    </location>
</feature>
<feature type="region of interest" description="Disordered" evidence="1">
    <location>
        <begin position="300"/>
        <end position="389"/>
    </location>
</feature>
<feature type="compositionally biased region" description="Gly residues" evidence="1">
    <location>
        <begin position="489"/>
        <end position="498"/>
    </location>
</feature>
<feature type="chain" id="PRO_5040150171" evidence="2">
    <location>
        <begin position="24"/>
        <end position="516"/>
    </location>
</feature>
<feature type="region of interest" description="Disordered" evidence="1">
    <location>
        <begin position="119"/>
        <end position="139"/>
    </location>
</feature>
<keyword evidence="2" id="KW-0732">Signal</keyword>
<evidence type="ECO:0000256" key="2">
    <source>
        <dbReference type="SAM" id="SignalP"/>
    </source>
</evidence>
<feature type="signal peptide" evidence="2">
    <location>
        <begin position="1"/>
        <end position="23"/>
    </location>
</feature>
<feature type="compositionally biased region" description="Basic and acidic residues" evidence="1">
    <location>
        <begin position="221"/>
        <end position="241"/>
    </location>
</feature>
<feature type="region of interest" description="Disordered" evidence="1">
    <location>
        <begin position="408"/>
        <end position="516"/>
    </location>
</feature>
<feature type="compositionally biased region" description="Basic and acidic residues" evidence="1">
    <location>
        <begin position="300"/>
        <end position="358"/>
    </location>
</feature>
<feature type="compositionally biased region" description="Gly residues" evidence="1">
    <location>
        <begin position="271"/>
        <end position="281"/>
    </location>
</feature>
<gene>
    <name evidence="3" type="ORF">BEMITA_LOCUS8860</name>
</gene>
<protein>
    <submittedName>
        <fullName evidence="3">Uncharacterized protein</fullName>
    </submittedName>
</protein>
<keyword evidence="4" id="KW-1185">Reference proteome</keyword>
<feature type="region of interest" description="Disordered" evidence="1">
    <location>
        <begin position="184"/>
        <end position="288"/>
    </location>
</feature>
<feature type="compositionally biased region" description="Basic residues" evidence="1">
    <location>
        <begin position="502"/>
        <end position="516"/>
    </location>
</feature>
<feature type="compositionally biased region" description="Basic and acidic residues" evidence="1">
    <location>
        <begin position="123"/>
        <end position="134"/>
    </location>
</feature>
<dbReference type="EMBL" id="OU963866">
    <property type="protein sequence ID" value="CAH0390104.1"/>
    <property type="molecule type" value="Genomic_DNA"/>
</dbReference>
<proteinExistence type="predicted"/>
<name>A0A9P0AG93_BEMTA</name>
<reference evidence="3" key="1">
    <citation type="submission" date="2021-12" db="EMBL/GenBank/DDBJ databases">
        <authorList>
            <person name="King R."/>
        </authorList>
    </citation>
    <scope>NUCLEOTIDE SEQUENCE</scope>
</reference>
<organism evidence="3 4">
    <name type="scientific">Bemisia tabaci</name>
    <name type="common">Sweetpotato whitefly</name>
    <name type="synonym">Aleurodes tabaci</name>
    <dbReference type="NCBI Taxonomy" id="7038"/>
    <lineage>
        <taxon>Eukaryota</taxon>
        <taxon>Metazoa</taxon>
        <taxon>Ecdysozoa</taxon>
        <taxon>Arthropoda</taxon>
        <taxon>Hexapoda</taxon>
        <taxon>Insecta</taxon>
        <taxon>Pterygota</taxon>
        <taxon>Neoptera</taxon>
        <taxon>Paraneoptera</taxon>
        <taxon>Hemiptera</taxon>
        <taxon>Sternorrhyncha</taxon>
        <taxon>Aleyrodoidea</taxon>
        <taxon>Aleyrodidae</taxon>
        <taxon>Aleyrodinae</taxon>
        <taxon>Bemisia</taxon>
    </lineage>
</organism>
<dbReference type="AlphaFoldDB" id="A0A9P0AG93"/>
<feature type="compositionally biased region" description="Basic and acidic residues" evidence="1">
    <location>
        <begin position="458"/>
        <end position="488"/>
    </location>
</feature>
<evidence type="ECO:0000256" key="1">
    <source>
        <dbReference type="SAM" id="MobiDB-lite"/>
    </source>
</evidence>
<evidence type="ECO:0000313" key="4">
    <source>
        <dbReference type="Proteomes" id="UP001152759"/>
    </source>
</evidence>
<feature type="compositionally biased region" description="Basic residues" evidence="1">
    <location>
        <begin position="371"/>
        <end position="387"/>
    </location>
</feature>
<feature type="compositionally biased region" description="Basic and acidic residues" evidence="1">
    <location>
        <begin position="408"/>
        <end position="451"/>
    </location>
</feature>
<accession>A0A9P0AG93</accession>
<dbReference type="InterPro" id="IPR031959">
    <property type="entry name" value="DUF4779"/>
</dbReference>
<dbReference type="Pfam" id="PF16009">
    <property type="entry name" value="DUF4779"/>
    <property type="match status" value="1"/>
</dbReference>
<evidence type="ECO:0000313" key="3">
    <source>
        <dbReference type="EMBL" id="CAH0390104.1"/>
    </source>
</evidence>
<sequence>MTHVRCVLLVVLLPILTQNAVEGTAVYDRRQVEQEFVDPRLIELAVESERLHSSNLRSLPGLKLNPREIARLAEMSERLAKEQASQSFYDQYEIDTGKKRKGAARHPPKDTYYDAEYQEYDSDEKSGRLVDSETKSTQNPNKVNIAENVESFEPQAQTPKYNDADTATTNFKAVTRVVPNSAAGSAFRFPSDGGVTNRRPNPDKYRGLEARATTSITPSEAPEHRKAENGETTSESKDPVKTAEPPKNIQEIVGDANKDQPLEGAGSRLLGVGGGFHGSGGEYDKEKHYEKDGGKKFVEAHKAEQGEKADKGFKKEEAYEKGESEKHGHEEKAAHVSEKGGDKKGHVDQAQHYGEAHEGNVGGKGISVVKKGGHKKGHKSSGFHKVHHKDEYKKDEVFYDEGHDLGEQEEHAHEEEQHKEEKGAKEKKGHLDAGYHESHGAKKGEQDEGHNYHQSKGHKGEAGQQEHHGEEEEYAKKAGHAEGHKFGHGEVGGGGFSDGGFFKKKRSVNGTTKAHR</sequence>
<dbReference type="Proteomes" id="UP001152759">
    <property type="component" value="Chromosome 5"/>
</dbReference>